<dbReference type="InterPro" id="IPR027417">
    <property type="entry name" value="P-loop_NTPase"/>
</dbReference>
<keyword evidence="1" id="KW-0472">Membrane</keyword>
<keyword evidence="4" id="KW-0067">ATP-binding</keyword>
<dbReference type="PANTHER" id="PTHR24220:SF659">
    <property type="entry name" value="TRANSPORTER, PUTATIVE-RELATED"/>
    <property type="match status" value="1"/>
</dbReference>
<dbReference type="Proteomes" id="UP000032566">
    <property type="component" value="Unassembled WGS sequence"/>
</dbReference>
<dbReference type="RefSeq" id="WP_044395638.1">
    <property type="nucleotide sequence ID" value="NZ_JXYQ01000008.1"/>
</dbReference>
<feature type="domain" description="ABC transporter" evidence="7">
    <location>
        <begin position="8"/>
        <end position="240"/>
    </location>
</feature>
<dbReference type="AlphaFoldDB" id="A0A0D7KFD0"/>
<dbReference type="InterPro" id="IPR029021">
    <property type="entry name" value="Prot-tyrosine_phosphatase-like"/>
</dbReference>
<protein>
    <submittedName>
        <fullName evidence="8">ABC transporter</fullName>
    </submittedName>
</protein>
<dbReference type="SUPFAM" id="SSF52540">
    <property type="entry name" value="P-loop containing nucleoside triphosphate hydrolases"/>
    <property type="match status" value="1"/>
</dbReference>
<dbReference type="SMART" id="SM00382">
    <property type="entry name" value="AAA"/>
    <property type="match status" value="1"/>
</dbReference>
<dbReference type="PATRIC" id="fig|80878.5.peg.3897"/>
<evidence type="ECO:0000259" key="5">
    <source>
        <dbReference type="PROSITE" id="PS50054"/>
    </source>
</evidence>
<evidence type="ECO:0000256" key="3">
    <source>
        <dbReference type="ARBA" id="ARBA00022801"/>
    </source>
</evidence>
<dbReference type="InterPro" id="IPR003593">
    <property type="entry name" value="AAA+_ATPase"/>
</dbReference>
<comment type="caution">
    <text evidence="8">The sequence shown here is derived from an EMBL/GenBank/DDBJ whole genome shotgun (WGS) entry which is preliminary data.</text>
</comment>
<dbReference type="PROSITE" id="PS50893">
    <property type="entry name" value="ABC_TRANSPORTER_2"/>
    <property type="match status" value="1"/>
</dbReference>
<evidence type="ECO:0000313" key="8">
    <source>
        <dbReference type="EMBL" id="KJA11933.1"/>
    </source>
</evidence>
<dbReference type="GO" id="GO:0005886">
    <property type="term" value="C:plasma membrane"/>
    <property type="evidence" value="ECO:0007669"/>
    <property type="project" value="TreeGrafter"/>
</dbReference>
<evidence type="ECO:0000313" key="9">
    <source>
        <dbReference type="Proteomes" id="UP000032566"/>
    </source>
</evidence>
<dbReference type="Gene3D" id="3.40.50.300">
    <property type="entry name" value="P-loop containing nucleotide triphosphate hydrolases"/>
    <property type="match status" value="1"/>
</dbReference>
<dbReference type="InterPro" id="IPR016130">
    <property type="entry name" value="Tyr_Pase_AS"/>
</dbReference>
<keyword evidence="9" id="KW-1185">Reference proteome</keyword>
<feature type="domain" description="Tyrosine specific protein phosphatases" evidence="6">
    <location>
        <begin position="383"/>
        <end position="447"/>
    </location>
</feature>
<evidence type="ECO:0000259" key="6">
    <source>
        <dbReference type="PROSITE" id="PS50056"/>
    </source>
</evidence>
<dbReference type="Pfam" id="PF22785">
    <property type="entry name" value="Tc-R-P"/>
    <property type="match status" value="1"/>
</dbReference>
<feature type="domain" description="Tyrosine-protein phosphatase" evidence="5">
    <location>
        <begin position="310"/>
        <end position="458"/>
    </location>
</feature>
<evidence type="ECO:0000259" key="7">
    <source>
        <dbReference type="PROSITE" id="PS50893"/>
    </source>
</evidence>
<dbReference type="SUPFAM" id="SSF52799">
    <property type="entry name" value="(Phosphotyrosine protein) phosphatases II"/>
    <property type="match status" value="1"/>
</dbReference>
<dbReference type="PROSITE" id="PS50054">
    <property type="entry name" value="TYR_PHOSPHATASE_DUAL"/>
    <property type="match status" value="1"/>
</dbReference>
<dbReference type="InterPro" id="IPR020422">
    <property type="entry name" value="TYR_PHOSPHATASE_DUAL_dom"/>
</dbReference>
<evidence type="ECO:0000256" key="4">
    <source>
        <dbReference type="ARBA" id="ARBA00022840"/>
    </source>
</evidence>
<reference evidence="8 9" key="1">
    <citation type="submission" date="2014-12" db="EMBL/GenBank/DDBJ databases">
        <title>Isolation of bacteria from lake water.</title>
        <authorList>
            <person name="Sheng K.-Y."/>
            <person name="Chin P.-S."/>
            <person name="Chan K.-G."/>
            <person name="Tan G.S."/>
        </authorList>
    </citation>
    <scope>NUCLEOTIDE SEQUENCE [LARGE SCALE GENOMIC DNA]</scope>
    <source>
        <strain evidence="8 9">KY4</strain>
    </source>
</reference>
<keyword evidence="3" id="KW-0378">Hydrolase</keyword>
<evidence type="ECO:0000256" key="2">
    <source>
        <dbReference type="ARBA" id="ARBA00022741"/>
    </source>
</evidence>
<accession>A0A0D7KFD0</accession>
<dbReference type="PROSITE" id="PS00383">
    <property type="entry name" value="TYR_PHOSPHATASE_1"/>
    <property type="match status" value="1"/>
</dbReference>
<dbReference type="Gene3D" id="3.90.190.10">
    <property type="entry name" value="Protein tyrosine phosphatase superfamily"/>
    <property type="match status" value="1"/>
</dbReference>
<dbReference type="GO" id="GO:0022857">
    <property type="term" value="F:transmembrane transporter activity"/>
    <property type="evidence" value="ECO:0007669"/>
    <property type="project" value="TreeGrafter"/>
</dbReference>
<dbReference type="InterPro" id="IPR015854">
    <property type="entry name" value="ABC_transpr_LolD-like"/>
</dbReference>
<dbReference type="Pfam" id="PF00005">
    <property type="entry name" value="ABC_tran"/>
    <property type="match status" value="1"/>
</dbReference>
<dbReference type="PANTHER" id="PTHR24220">
    <property type="entry name" value="IMPORT ATP-BINDING PROTEIN"/>
    <property type="match status" value="1"/>
</dbReference>
<dbReference type="OrthoDB" id="196319at2"/>
<dbReference type="InterPro" id="IPR003439">
    <property type="entry name" value="ABC_transporter-like_ATP-bd"/>
</dbReference>
<gene>
    <name evidence="8" type="ORF">RP29_02885</name>
</gene>
<dbReference type="FunFam" id="3.90.190.10:FF:000157">
    <property type="entry name" value="Protein-tyrosine phosphatase"/>
    <property type="match status" value="1"/>
</dbReference>
<organism evidence="8 9">
    <name type="scientific">Acidovorax temperans</name>
    <dbReference type="NCBI Taxonomy" id="80878"/>
    <lineage>
        <taxon>Bacteria</taxon>
        <taxon>Pseudomonadati</taxon>
        <taxon>Pseudomonadota</taxon>
        <taxon>Betaproteobacteria</taxon>
        <taxon>Burkholderiales</taxon>
        <taxon>Comamonadaceae</taxon>
        <taxon>Acidovorax</taxon>
    </lineage>
</organism>
<dbReference type="STRING" id="80878.RP29_02885"/>
<proteinExistence type="predicted"/>
<dbReference type="GO" id="GO:0005524">
    <property type="term" value="F:ATP binding"/>
    <property type="evidence" value="ECO:0007669"/>
    <property type="project" value="UniProtKB-KW"/>
</dbReference>
<dbReference type="SMART" id="SM00195">
    <property type="entry name" value="DSPc"/>
    <property type="match status" value="1"/>
</dbReference>
<dbReference type="PROSITE" id="PS50056">
    <property type="entry name" value="TYR_PHOSPHATASE_2"/>
    <property type="match status" value="1"/>
</dbReference>
<dbReference type="EMBL" id="JXYQ01000008">
    <property type="protein sequence ID" value="KJA11933.1"/>
    <property type="molecule type" value="Genomic_DNA"/>
</dbReference>
<keyword evidence="1" id="KW-1003">Cell membrane</keyword>
<sequence length="461" mass="49461">MNSSTHCLRAAGFGAAFGAKVVLADIDLTLPRGSITVLLGPSGSGKSTLLHAMSGRYAGHPRFTEWGSVEYEGKPLGEGNRPRLVQQNAQLMAATVFHALTDPVRERLSRSPAEVRAWCTELVQRMGVPELAALFDQSTLELTPLLQRAVAILREAVTEPALLMVDEPTADLSDYDAYVLLELLREVARTSTLLVVLHNQKHAASLADRMALLAGGRVQEARGMEEFLSSPMSAAGQQFVRTGSCAVPAPDADPAMLAEGVAPPPDLGHLPARVLTALSGTSAGAQWPTKGHGAETRSAAAASTAGAPLGFVWLEPGRLAGTPLPGAVNDMDHDLAALKRVGISHLITLTERDLPQDALKRHGLANLHLPIRDHEAPSLGQIQMLLKRMETLMAQGEVLAVHCLAGRGRTGTVLAAWWIREGLTAQEALRRVRLLDAHYVQSAEQEAFLQRYEDVILQKIV</sequence>
<dbReference type="InterPro" id="IPR000387">
    <property type="entry name" value="Tyr_Pase_dom"/>
</dbReference>
<name>A0A0D7KFD0_9BURK</name>
<keyword evidence="2" id="KW-0547">Nucleotide-binding</keyword>
<dbReference type="GO" id="GO:0016887">
    <property type="term" value="F:ATP hydrolysis activity"/>
    <property type="evidence" value="ECO:0007669"/>
    <property type="project" value="InterPro"/>
</dbReference>
<evidence type="ECO:0000256" key="1">
    <source>
        <dbReference type="ARBA" id="ARBA00022475"/>
    </source>
</evidence>